<reference evidence="17 18" key="1">
    <citation type="submission" date="2020-08" db="EMBL/GenBank/DDBJ databases">
        <title>Genomic Encyclopedia of Type Strains, Phase IV (KMG-IV): sequencing the most valuable type-strain genomes for metagenomic binning, comparative biology and taxonomic classification.</title>
        <authorList>
            <person name="Goeker M."/>
        </authorList>
    </citation>
    <scope>NUCLEOTIDE SEQUENCE [LARGE SCALE GENOMIC DNA]</scope>
    <source>
        <strain evidence="17 18">YC6723</strain>
    </source>
</reference>
<dbReference type="Proteomes" id="UP000529795">
    <property type="component" value="Unassembled WGS sequence"/>
</dbReference>
<evidence type="ECO:0000256" key="5">
    <source>
        <dbReference type="ARBA" id="ARBA00022692"/>
    </source>
</evidence>
<dbReference type="SUPFAM" id="SSF56935">
    <property type="entry name" value="Porins"/>
    <property type="match status" value="1"/>
</dbReference>
<evidence type="ECO:0000313" key="18">
    <source>
        <dbReference type="Proteomes" id="UP000529795"/>
    </source>
</evidence>
<keyword evidence="5 11" id="KW-0812">Transmembrane</keyword>
<keyword evidence="4" id="KW-0410">Iron transport</keyword>
<dbReference type="Gene3D" id="2.40.170.20">
    <property type="entry name" value="TonB-dependent receptor, beta-barrel domain"/>
    <property type="match status" value="1"/>
</dbReference>
<evidence type="ECO:0000256" key="3">
    <source>
        <dbReference type="ARBA" id="ARBA00022452"/>
    </source>
</evidence>
<accession>A0A840FFQ0</accession>
<dbReference type="EMBL" id="JACIEV010000022">
    <property type="protein sequence ID" value="MBB4155731.1"/>
    <property type="molecule type" value="Genomic_DNA"/>
</dbReference>
<evidence type="ECO:0000256" key="4">
    <source>
        <dbReference type="ARBA" id="ARBA00022496"/>
    </source>
</evidence>
<keyword evidence="18" id="KW-1185">Reference proteome</keyword>
<name>A0A840FFQ0_9SPHN</name>
<comment type="similarity">
    <text evidence="11 12">Belongs to the TonB-dependent receptor family.</text>
</comment>
<feature type="region of interest" description="Disordered" evidence="13">
    <location>
        <begin position="34"/>
        <end position="62"/>
    </location>
</feature>
<proteinExistence type="inferred from homology"/>
<keyword evidence="8 12" id="KW-0798">TonB box</keyword>
<feature type="chain" id="PRO_5032359676" evidence="14">
    <location>
        <begin position="26"/>
        <end position="858"/>
    </location>
</feature>
<dbReference type="PROSITE" id="PS52016">
    <property type="entry name" value="TONB_DEPENDENT_REC_3"/>
    <property type="match status" value="1"/>
</dbReference>
<evidence type="ECO:0000313" key="17">
    <source>
        <dbReference type="EMBL" id="MBB4155731.1"/>
    </source>
</evidence>
<evidence type="ECO:0000256" key="10">
    <source>
        <dbReference type="ARBA" id="ARBA00023237"/>
    </source>
</evidence>
<evidence type="ECO:0000256" key="6">
    <source>
        <dbReference type="ARBA" id="ARBA00023004"/>
    </source>
</evidence>
<gene>
    <name evidence="17" type="ORF">GGQ80_003656</name>
</gene>
<dbReference type="InterPro" id="IPR012910">
    <property type="entry name" value="Plug_dom"/>
</dbReference>
<keyword evidence="3 11" id="KW-1134">Transmembrane beta strand</keyword>
<evidence type="ECO:0000256" key="9">
    <source>
        <dbReference type="ARBA" id="ARBA00023136"/>
    </source>
</evidence>
<feature type="signal peptide" evidence="14">
    <location>
        <begin position="1"/>
        <end position="25"/>
    </location>
</feature>
<evidence type="ECO:0000256" key="11">
    <source>
        <dbReference type="PROSITE-ProRule" id="PRU01360"/>
    </source>
</evidence>
<dbReference type="Pfam" id="PF07715">
    <property type="entry name" value="Plug"/>
    <property type="match status" value="1"/>
</dbReference>
<dbReference type="AlphaFoldDB" id="A0A840FFQ0"/>
<keyword evidence="2 11" id="KW-0813">Transport</keyword>
<keyword evidence="10 11" id="KW-0998">Cell outer membrane</keyword>
<dbReference type="GO" id="GO:0006826">
    <property type="term" value="P:iron ion transport"/>
    <property type="evidence" value="ECO:0007669"/>
    <property type="project" value="UniProtKB-KW"/>
</dbReference>
<dbReference type="PANTHER" id="PTHR32552">
    <property type="entry name" value="FERRICHROME IRON RECEPTOR-RELATED"/>
    <property type="match status" value="1"/>
</dbReference>
<evidence type="ECO:0000256" key="1">
    <source>
        <dbReference type="ARBA" id="ARBA00004571"/>
    </source>
</evidence>
<keyword evidence="14" id="KW-0732">Signal</keyword>
<keyword evidence="17" id="KW-0675">Receptor</keyword>
<protein>
    <submittedName>
        <fullName evidence="17">Outer membrane receptor protein involved in Fe transport</fullName>
    </submittedName>
</protein>
<keyword evidence="7" id="KW-0406">Ion transport</keyword>
<evidence type="ECO:0000256" key="2">
    <source>
        <dbReference type="ARBA" id="ARBA00022448"/>
    </source>
</evidence>
<evidence type="ECO:0000256" key="8">
    <source>
        <dbReference type="ARBA" id="ARBA00023077"/>
    </source>
</evidence>
<evidence type="ECO:0000256" key="13">
    <source>
        <dbReference type="SAM" id="MobiDB-lite"/>
    </source>
</evidence>
<feature type="domain" description="TonB-dependent receptor-like beta-barrel" evidence="15">
    <location>
        <begin position="354"/>
        <end position="810"/>
    </location>
</feature>
<sequence length="858" mass="91553">MKARTHGAIRMMALAAVGYSALATAAAQTTLATGPSATTAATDPQEAPPAEPQAVPDTASSSDGEIVVTARLRRESLLNVPVAVSVLSEQAIAKYNATDLTKIGELTPTVIVSNYRTIGGGSIAIRGISSPPTQVGYEQPVSVAIDGIQSSSGRVATLGFFDIQQVEVLKGPQALFFGKNSPAGVISITTAGPTDRFEVGGRVGYEFVADEVTTEGHVSGPITDTIGGRVAVRYRDAKGWLYNNAQPAANPFFPASLPASTGGLPGPPGRRVGDDELMGRVTLEFKPDNRFSASAKLFGLVAHDQGGGSFSQNIGPCSDGKPRSFGVVDPFGDCRADNQTSFSNIVPAIANRIPALNGDNRSRGVNTAWIGSLVMKYDADKFNLSSLTGRIYNRYRSVSGLTHTVDNALTTYENTSYRAFSQELRLLTKLEGPLNFLVGAYYGDTRDDLYNDTNFRADISYNPANNRIETYEKVAWLKGQTYSAFGQATWLVLPKVELAAGARYTSETKRTRNQNLYGVNSALGRFNTATTVFPGSTDATPGILAGRFKDDNISPEATLSYHPVANSTIYVAYKTGFKSGGFGITSPIQTVTTLSDIDFNSETARGFEAGAKGELFDRRLRLSSSLFAYDFRNLQVTTYDASTIRFQISNAGAVRQRGGELEATFDASRMLRLHGAIAYVHNRFRGYTGQCYGYTIPAAQALTAAAPPGCSFVTGVNGARQLTAAGTPVLQQVLDGRAPARSPDLSGNAGFELTVPAGSNLEAGITGDAFYSSSYYASDSFAPASRQPDFWRLNASARIGSPDGRWGMSLIGRNLTNKYYLLFAGDRTGGTSVPLTQGEQRGVVARGREVLLQASFRY</sequence>
<comment type="caution">
    <text evidence="17">The sequence shown here is derived from an EMBL/GenBank/DDBJ whole genome shotgun (WGS) entry which is preliminary data.</text>
</comment>
<keyword evidence="6" id="KW-0408">Iron</keyword>
<dbReference type="InterPro" id="IPR039426">
    <property type="entry name" value="TonB-dep_rcpt-like"/>
</dbReference>
<keyword evidence="9 11" id="KW-0472">Membrane</keyword>
<evidence type="ECO:0000256" key="12">
    <source>
        <dbReference type="RuleBase" id="RU003357"/>
    </source>
</evidence>
<dbReference type="GO" id="GO:0009279">
    <property type="term" value="C:cell outer membrane"/>
    <property type="evidence" value="ECO:0007669"/>
    <property type="project" value="UniProtKB-SubCell"/>
</dbReference>
<dbReference type="PANTHER" id="PTHR32552:SF81">
    <property type="entry name" value="TONB-DEPENDENT OUTER MEMBRANE RECEPTOR"/>
    <property type="match status" value="1"/>
</dbReference>
<dbReference type="InterPro" id="IPR000531">
    <property type="entry name" value="Beta-barrel_TonB"/>
</dbReference>
<evidence type="ECO:0000256" key="14">
    <source>
        <dbReference type="SAM" id="SignalP"/>
    </source>
</evidence>
<feature type="domain" description="TonB-dependent receptor plug" evidence="16">
    <location>
        <begin position="78"/>
        <end position="185"/>
    </location>
</feature>
<organism evidence="17 18">
    <name type="scientific">Sphingomonas jinjuensis</name>
    <dbReference type="NCBI Taxonomy" id="535907"/>
    <lineage>
        <taxon>Bacteria</taxon>
        <taxon>Pseudomonadati</taxon>
        <taxon>Pseudomonadota</taxon>
        <taxon>Alphaproteobacteria</taxon>
        <taxon>Sphingomonadales</taxon>
        <taxon>Sphingomonadaceae</taxon>
        <taxon>Sphingomonas</taxon>
    </lineage>
</organism>
<comment type="subcellular location">
    <subcellularLocation>
        <location evidence="1 11">Cell outer membrane</location>
        <topology evidence="1 11">Multi-pass membrane protein</topology>
    </subcellularLocation>
</comment>
<evidence type="ECO:0000259" key="15">
    <source>
        <dbReference type="Pfam" id="PF00593"/>
    </source>
</evidence>
<evidence type="ECO:0000259" key="16">
    <source>
        <dbReference type="Pfam" id="PF07715"/>
    </source>
</evidence>
<feature type="compositionally biased region" description="Low complexity" evidence="13">
    <location>
        <begin position="34"/>
        <end position="45"/>
    </location>
</feature>
<evidence type="ECO:0000256" key="7">
    <source>
        <dbReference type="ARBA" id="ARBA00023065"/>
    </source>
</evidence>
<dbReference type="Pfam" id="PF00593">
    <property type="entry name" value="TonB_dep_Rec_b-barrel"/>
    <property type="match status" value="1"/>
</dbReference>
<dbReference type="InterPro" id="IPR036942">
    <property type="entry name" value="Beta-barrel_TonB_sf"/>
</dbReference>